<keyword evidence="2" id="KW-1185">Reference proteome</keyword>
<gene>
    <name evidence="1" type="ORF">EVAR_68886_1</name>
</gene>
<evidence type="ECO:0000313" key="1">
    <source>
        <dbReference type="EMBL" id="GBP91843.1"/>
    </source>
</evidence>
<reference evidence="1 2" key="1">
    <citation type="journal article" date="2019" name="Commun. Biol.">
        <title>The bagworm genome reveals a unique fibroin gene that provides high tensile strength.</title>
        <authorList>
            <person name="Kono N."/>
            <person name="Nakamura H."/>
            <person name="Ohtoshi R."/>
            <person name="Tomita M."/>
            <person name="Numata K."/>
            <person name="Arakawa K."/>
        </authorList>
    </citation>
    <scope>NUCLEOTIDE SEQUENCE [LARGE SCALE GENOMIC DNA]</scope>
</reference>
<proteinExistence type="predicted"/>
<dbReference type="AlphaFoldDB" id="A0A4C1ZYA6"/>
<comment type="caution">
    <text evidence="1">The sequence shown here is derived from an EMBL/GenBank/DDBJ whole genome shotgun (WGS) entry which is preliminary data.</text>
</comment>
<accession>A0A4C1ZYA6</accession>
<evidence type="ECO:0000313" key="2">
    <source>
        <dbReference type="Proteomes" id="UP000299102"/>
    </source>
</evidence>
<sequence>MRAEPRTKAAFAETRGPRSAASHAAHAILACGARAPAPIYGSAGKLVRAATMHACLPVKIVQYNFIAGGFFKLRCHLSGVMKNKREEERLLPRKGWIFGRARRGWMSEGRGASLRRDRRGGCLFLICAVCISARRRKHLPRPQSN</sequence>
<dbReference type="Proteomes" id="UP000299102">
    <property type="component" value="Unassembled WGS sequence"/>
</dbReference>
<dbReference type="EMBL" id="BGZK01002216">
    <property type="protein sequence ID" value="GBP91843.1"/>
    <property type="molecule type" value="Genomic_DNA"/>
</dbReference>
<dbReference type="PROSITE" id="PS51257">
    <property type="entry name" value="PROKAR_LIPOPROTEIN"/>
    <property type="match status" value="1"/>
</dbReference>
<name>A0A4C1ZYA6_EUMVA</name>
<protein>
    <submittedName>
        <fullName evidence="1">Uncharacterized protein</fullName>
    </submittedName>
</protein>
<feature type="non-terminal residue" evidence="1">
    <location>
        <position position="145"/>
    </location>
</feature>
<organism evidence="1 2">
    <name type="scientific">Eumeta variegata</name>
    <name type="common">Bagworm moth</name>
    <name type="synonym">Eumeta japonica</name>
    <dbReference type="NCBI Taxonomy" id="151549"/>
    <lineage>
        <taxon>Eukaryota</taxon>
        <taxon>Metazoa</taxon>
        <taxon>Ecdysozoa</taxon>
        <taxon>Arthropoda</taxon>
        <taxon>Hexapoda</taxon>
        <taxon>Insecta</taxon>
        <taxon>Pterygota</taxon>
        <taxon>Neoptera</taxon>
        <taxon>Endopterygota</taxon>
        <taxon>Lepidoptera</taxon>
        <taxon>Glossata</taxon>
        <taxon>Ditrysia</taxon>
        <taxon>Tineoidea</taxon>
        <taxon>Psychidae</taxon>
        <taxon>Oiketicinae</taxon>
        <taxon>Eumeta</taxon>
    </lineage>
</organism>